<protein>
    <submittedName>
        <fullName evidence="1">Uncharacterized protein</fullName>
    </submittedName>
</protein>
<dbReference type="EMBL" id="PDWZ02000007">
    <property type="protein sequence ID" value="KAB2104148.1"/>
    <property type="molecule type" value="Genomic_DNA"/>
</dbReference>
<sequence length="190" mass="20934">MSDSQPQQASGGQQQGQQLLRPDDILKLQCLPEDEKQKYRLIMQNFWTIFNNNPQGSQENTNARQKLTEWSQKFIGRERQYRAKMKQQQQQGNQNQGQAGQSSAAGQQNANAVKQEGGQAQPQGSGAPANQQSQGQQQPNQGQNPGRGQVDPAIVKHVHDFPMQGPTNGPTPGTPEYENKLKDDGGLSKS</sequence>
<proteinExistence type="predicted"/>
<name>A0ACB6FIB5_9PLEO</name>
<evidence type="ECO:0000313" key="2">
    <source>
        <dbReference type="Proteomes" id="UP000293547"/>
    </source>
</evidence>
<gene>
    <name evidence="1" type="ORF">AG0111_0g7306</name>
</gene>
<accession>A0ACB6FIB5</accession>
<reference evidence="1 2" key="1">
    <citation type="journal article" date="2019" name="bioRxiv">
        <title>Genomics, evolutionary history and diagnostics of the Alternaria alternata species group including apple and Asian pear pathotypes.</title>
        <authorList>
            <person name="Armitage A.D."/>
            <person name="Cockerton H.M."/>
            <person name="Sreenivasaprasad S."/>
            <person name="Woodhall J.W."/>
            <person name="Lane C.R."/>
            <person name="Harrison R.J."/>
            <person name="Clarkson J.P."/>
        </authorList>
    </citation>
    <scope>NUCLEOTIDE SEQUENCE [LARGE SCALE GENOMIC DNA]</scope>
    <source>
        <strain evidence="1 2">FERA 650</strain>
    </source>
</reference>
<evidence type="ECO:0000313" key="1">
    <source>
        <dbReference type="EMBL" id="KAB2104148.1"/>
    </source>
</evidence>
<keyword evidence="2" id="KW-1185">Reference proteome</keyword>
<comment type="caution">
    <text evidence="1">The sequence shown here is derived from an EMBL/GenBank/DDBJ whole genome shotgun (WGS) entry which is preliminary data.</text>
</comment>
<organism evidence="1 2">
    <name type="scientific">Alternaria gaisen</name>
    <dbReference type="NCBI Taxonomy" id="167740"/>
    <lineage>
        <taxon>Eukaryota</taxon>
        <taxon>Fungi</taxon>
        <taxon>Dikarya</taxon>
        <taxon>Ascomycota</taxon>
        <taxon>Pezizomycotina</taxon>
        <taxon>Dothideomycetes</taxon>
        <taxon>Pleosporomycetidae</taxon>
        <taxon>Pleosporales</taxon>
        <taxon>Pleosporineae</taxon>
        <taxon>Pleosporaceae</taxon>
        <taxon>Alternaria</taxon>
        <taxon>Alternaria sect. Alternaria</taxon>
    </lineage>
</organism>
<dbReference type="Proteomes" id="UP000293547">
    <property type="component" value="Unassembled WGS sequence"/>
</dbReference>